<feature type="chain" id="PRO_5020204043" description="EB domain-containing protein" evidence="2">
    <location>
        <begin position="19"/>
        <end position="239"/>
    </location>
</feature>
<comment type="caution">
    <text evidence="3">The sequence shown here is derived from an EMBL/GenBank/DDBJ whole genome shotgun (WGS) entry which is preliminary data.</text>
</comment>
<accession>A0A4V5ZWX4</accession>
<evidence type="ECO:0000256" key="1">
    <source>
        <dbReference type="SAM" id="MobiDB-lite"/>
    </source>
</evidence>
<sequence length="239" mass="25642">MRFFSLLALVALLAIAFAAPIDNDVEASGEDAQDPIIEKTHPADPNPCHPAAATEAPMSPCTQPEEEEKEVNPCDKDEEVTEVPCAKADASTPAPCPKKCSKKVQKAEESKDDKDEDFAKDPATEATKSNCTSFGKCFSDDDCSGGKGGYCFGAFKGTCYCHSCIHLLPCTSDLHCGGFEGACNVEKNQCDCLDAPWKNTEYETFGKGLIDFCNKKTCTVNGNDCYGLPCQSGQCICKL</sequence>
<organism evidence="3 4">
    <name type="scientific">Steinernema carpocapsae</name>
    <name type="common">Entomopathogenic nematode</name>
    <dbReference type="NCBI Taxonomy" id="34508"/>
    <lineage>
        <taxon>Eukaryota</taxon>
        <taxon>Metazoa</taxon>
        <taxon>Ecdysozoa</taxon>
        <taxon>Nematoda</taxon>
        <taxon>Chromadorea</taxon>
        <taxon>Rhabditida</taxon>
        <taxon>Tylenchina</taxon>
        <taxon>Panagrolaimomorpha</taxon>
        <taxon>Strongyloidoidea</taxon>
        <taxon>Steinernematidae</taxon>
        <taxon>Steinernema</taxon>
    </lineage>
</organism>
<dbReference type="STRING" id="34508.A0A4V5ZWX4"/>
<evidence type="ECO:0000313" key="3">
    <source>
        <dbReference type="EMBL" id="TKR57505.1"/>
    </source>
</evidence>
<dbReference type="AlphaFoldDB" id="A0A4V5ZWX4"/>
<keyword evidence="4" id="KW-1185">Reference proteome</keyword>
<proteinExistence type="predicted"/>
<dbReference type="EMBL" id="AZBU02000015">
    <property type="protein sequence ID" value="TKR57505.1"/>
    <property type="molecule type" value="Genomic_DNA"/>
</dbReference>
<dbReference type="PANTHER" id="PTHR37973">
    <property type="entry name" value="CHONDROITIN PROTEOGLYCAN 3"/>
    <property type="match status" value="1"/>
</dbReference>
<reference evidence="3 4" key="1">
    <citation type="journal article" date="2015" name="Genome Biol.">
        <title>Comparative genomics of Steinernema reveals deeply conserved gene regulatory networks.</title>
        <authorList>
            <person name="Dillman A.R."/>
            <person name="Macchietto M."/>
            <person name="Porter C.F."/>
            <person name="Rogers A."/>
            <person name="Williams B."/>
            <person name="Antoshechkin I."/>
            <person name="Lee M.M."/>
            <person name="Goodwin Z."/>
            <person name="Lu X."/>
            <person name="Lewis E.E."/>
            <person name="Goodrich-Blair H."/>
            <person name="Stock S.P."/>
            <person name="Adams B.J."/>
            <person name="Sternberg P.W."/>
            <person name="Mortazavi A."/>
        </authorList>
    </citation>
    <scope>NUCLEOTIDE SEQUENCE [LARGE SCALE GENOMIC DNA]</scope>
    <source>
        <strain evidence="3 4">ALL</strain>
    </source>
</reference>
<dbReference type="OrthoDB" id="5822889at2759"/>
<protein>
    <recommendedName>
        <fullName evidence="5">EB domain-containing protein</fullName>
    </recommendedName>
</protein>
<dbReference type="PANTHER" id="PTHR37973:SF3">
    <property type="entry name" value="CHONDROITIN PROTEOGLYCAN 3-RELATED"/>
    <property type="match status" value="1"/>
</dbReference>
<name>A0A4V5ZWX4_STECR</name>
<feature type="signal peptide" evidence="2">
    <location>
        <begin position="1"/>
        <end position="18"/>
    </location>
</feature>
<reference evidence="3 4" key="2">
    <citation type="journal article" date="2019" name="G3 (Bethesda)">
        <title>Hybrid Assembly of the Genome of the Entomopathogenic Nematode Steinernema carpocapsae Identifies the X-Chromosome.</title>
        <authorList>
            <person name="Serra L."/>
            <person name="Macchietto M."/>
            <person name="Macias-Munoz A."/>
            <person name="McGill C.J."/>
            <person name="Rodriguez I.M."/>
            <person name="Rodriguez B."/>
            <person name="Murad R."/>
            <person name="Mortazavi A."/>
        </authorList>
    </citation>
    <scope>NUCLEOTIDE SEQUENCE [LARGE SCALE GENOMIC DNA]</scope>
    <source>
        <strain evidence="3 4">ALL</strain>
    </source>
</reference>
<gene>
    <name evidence="3" type="ORF">L596_030759</name>
</gene>
<feature type="region of interest" description="Disordered" evidence="1">
    <location>
        <begin position="36"/>
        <end position="75"/>
    </location>
</feature>
<evidence type="ECO:0000256" key="2">
    <source>
        <dbReference type="SAM" id="SignalP"/>
    </source>
</evidence>
<evidence type="ECO:0008006" key="5">
    <source>
        <dbReference type="Google" id="ProtNLM"/>
    </source>
</evidence>
<evidence type="ECO:0000313" key="4">
    <source>
        <dbReference type="Proteomes" id="UP000298663"/>
    </source>
</evidence>
<keyword evidence="2" id="KW-0732">Signal</keyword>
<dbReference type="Proteomes" id="UP000298663">
    <property type="component" value="Unassembled WGS sequence"/>
</dbReference>
<dbReference type="InterPro" id="IPR039260">
    <property type="entry name" value="Cpg-3"/>
</dbReference>